<sequence>MTSKQVLPNQIYIPHFYRPLLRESQKFSSCNFRDYAYRKIRDSNHANKNETDSERIMQLKMPKRSRHTCGQKKSNMCTSMTSTSKSQFRHFTKTFYETNCGDSGNDYNNNNYEDHNHDGNDDVSKQDVRVLQMGCIQSNSQMISMDTLQA</sequence>
<dbReference type="PANTHER" id="PTHR13166:SF7">
    <property type="entry name" value="LYR MOTIF-CONTAINING PROTEIN 4"/>
    <property type="match status" value="1"/>
</dbReference>
<gene>
    <name evidence="2" type="ORF">RCL2_002021100</name>
</gene>
<feature type="domain" description="Complex 1 LYR protein" evidence="1">
    <location>
        <begin position="17"/>
        <end position="59"/>
    </location>
</feature>
<dbReference type="GO" id="GO:0005739">
    <property type="term" value="C:mitochondrion"/>
    <property type="evidence" value="ECO:0007669"/>
    <property type="project" value="TreeGrafter"/>
</dbReference>
<comment type="caution">
    <text evidence="2">The sequence shown here is derived from an EMBL/GenBank/DDBJ whole genome shotgun (WGS) entry which is preliminary data.</text>
</comment>
<evidence type="ECO:0000313" key="3">
    <source>
        <dbReference type="Proteomes" id="UP000615446"/>
    </source>
</evidence>
<dbReference type="InterPro" id="IPR008011">
    <property type="entry name" value="Complex1_LYR_dom"/>
</dbReference>
<dbReference type="GO" id="GO:0016226">
    <property type="term" value="P:iron-sulfur cluster assembly"/>
    <property type="evidence" value="ECO:0007669"/>
    <property type="project" value="TreeGrafter"/>
</dbReference>
<accession>A0A8H3LV66</accession>
<name>A0A8H3LV66_9GLOM</name>
<evidence type="ECO:0000313" key="2">
    <source>
        <dbReference type="EMBL" id="GES93467.1"/>
    </source>
</evidence>
<dbReference type="PANTHER" id="PTHR13166">
    <property type="entry name" value="PROTEIN C6ORF149"/>
    <property type="match status" value="1"/>
</dbReference>
<organism evidence="2 3">
    <name type="scientific">Rhizophagus clarus</name>
    <dbReference type="NCBI Taxonomy" id="94130"/>
    <lineage>
        <taxon>Eukaryota</taxon>
        <taxon>Fungi</taxon>
        <taxon>Fungi incertae sedis</taxon>
        <taxon>Mucoromycota</taxon>
        <taxon>Glomeromycotina</taxon>
        <taxon>Glomeromycetes</taxon>
        <taxon>Glomerales</taxon>
        <taxon>Glomeraceae</taxon>
        <taxon>Rhizophagus</taxon>
    </lineage>
</organism>
<dbReference type="Proteomes" id="UP000615446">
    <property type="component" value="Unassembled WGS sequence"/>
</dbReference>
<dbReference type="OrthoDB" id="275715at2759"/>
<evidence type="ECO:0000259" key="1">
    <source>
        <dbReference type="Pfam" id="PF05347"/>
    </source>
</evidence>
<dbReference type="GO" id="GO:1990221">
    <property type="term" value="C:L-cysteine desulfurase complex"/>
    <property type="evidence" value="ECO:0007669"/>
    <property type="project" value="TreeGrafter"/>
</dbReference>
<dbReference type="Pfam" id="PF05347">
    <property type="entry name" value="Complex1_LYR"/>
    <property type="match status" value="1"/>
</dbReference>
<dbReference type="AlphaFoldDB" id="A0A8H3LV66"/>
<protein>
    <submittedName>
        <fullName evidence="2">LYR motif-containing protein 4</fullName>
    </submittedName>
</protein>
<proteinExistence type="predicted"/>
<reference evidence="2" key="1">
    <citation type="submission" date="2019-10" db="EMBL/GenBank/DDBJ databases">
        <title>Conservation and host-specific expression of non-tandemly repeated heterogenous ribosome RNA gene in arbuscular mycorrhizal fungi.</title>
        <authorList>
            <person name="Maeda T."/>
            <person name="Kobayashi Y."/>
            <person name="Nakagawa T."/>
            <person name="Ezawa T."/>
            <person name="Yamaguchi K."/>
            <person name="Bino T."/>
            <person name="Nishimoto Y."/>
            <person name="Shigenobu S."/>
            <person name="Kawaguchi M."/>
        </authorList>
    </citation>
    <scope>NUCLEOTIDE SEQUENCE</scope>
    <source>
        <strain evidence="2">HR1</strain>
    </source>
</reference>
<dbReference type="InterPro" id="IPR051522">
    <property type="entry name" value="ISC_assembly_LYR"/>
</dbReference>
<dbReference type="EMBL" id="BLAL01000228">
    <property type="protein sequence ID" value="GES93467.1"/>
    <property type="molecule type" value="Genomic_DNA"/>
</dbReference>